<evidence type="ECO:0000256" key="5">
    <source>
        <dbReference type="ARBA" id="ARBA00023239"/>
    </source>
</evidence>
<proteinExistence type="inferred from homology"/>
<dbReference type="GO" id="GO:0019752">
    <property type="term" value="P:carboxylic acid metabolic process"/>
    <property type="evidence" value="ECO:0007669"/>
    <property type="project" value="InterPro"/>
</dbReference>
<feature type="modified residue" description="N6-(pyridoxal phosphate)lysine" evidence="6">
    <location>
        <position position="285"/>
    </location>
</feature>
<dbReference type="InterPro" id="IPR002129">
    <property type="entry name" value="PyrdxlP-dep_de-COase"/>
</dbReference>
<evidence type="ECO:0000256" key="3">
    <source>
        <dbReference type="ARBA" id="ARBA00022793"/>
    </source>
</evidence>
<dbReference type="Pfam" id="PF00282">
    <property type="entry name" value="Pyridoxal_deC"/>
    <property type="match status" value="1"/>
</dbReference>
<organism evidence="8 9">
    <name type="scientific">Patiriisocius marinistellae</name>
    <dbReference type="NCBI Taxonomy" id="2494560"/>
    <lineage>
        <taxon>Bacteria</taxon>
        <taxon>Pseudomonadati</taxon>
        <taxon>Bacteroidota</taxon>
        <taxon>Flavobacteriia</taxon>
        <taxon>Flavobacteriales</taxon>
        <taxon>Flavobacteriaceae</taxon>
        <taxon>Patiriisocius</taxon>
    </lineage>
</organism>
<reference evidence="8 9" key="1">
    <citation type="submission" date="2019-08" db="EMBL/GenBank/DDBJ databases">
        <title>Ulvibacter marinistellae sp. nov., isolated from a starfish, Patiria pectinifera.</title>
        <authorList>
            <person name="Kawano K."/>
            <person name="Ushijima N."/>
            <person name="Kihara M."/>
            <person name="Itoh H."/>
        </authorList>
    </citation>
    <scope>NUCLEOTIDE SEQUENCE [LARGE SCALE GENOMIC DNA]</scope>
    <source>
        <strain evidence="8 9">KK4</strain>
    </source>
</reference>
<comment type="cofactor">
    <cofactor evidence="1 6 7">
        <name>pyridoxal 5'-phosphate</name>
        <dbReference type="ChEBI" id="CHEBI:597326"/>
    </cofactor>
</comment>
<dbReference type="InterPro" id="IPR021115">
    <property type="entry name" value="Pyridoxal-P_BS"/>
</dbReference>
<dbReference type="GO" id="GO:0030170">
    <property type="term" value="F:pyridoxal phosphate binding"/>
    <property type="evidence" value="ECO:0007669"/>
    <property type="project" value="InterPro"/>
</dbReference>
<evidence type="ECO:0000256" key="4">
    <source>
        <dbReference type="ARBA" id="ARBA00022898"/>
    </source>
</evidence>
<evidence type="ECO:0000313" key="8">
    <source>
        <dbReference type="EMBL" id="GEQ87071.1"/>
    </source>
</evidence>
<dbReference type="PROSITE" id="PS00392">
    <property type="entry name" value="DDC_GAD_HDC_YDC"/>
    <property type="match status" value="1"/>
</dbReference>
<comment type="similarity">
    <text evidence="2 7">Belongs to the group II decarboxylase family.</text>
</comment>
<dbReference type="EMBL" id="BKCF01000005">
    <property type="protein sequence ID" value="GEQ87071.1"/>
    <property type="molecule type" value="Genomic_DNA"/>
</dbReference>
<evidence type="ECO:0000256" key="7">
    <source>
        <dbReference type="RuleBase" id="RU000382"/>
    </source>
</evidence>
<keyword evidence="5 7" id="KW-0456">Lyase</keyword>
<comment type="caution">
    <text evidence="8">The sequence shown here is derived from an EMBL/GenBank/DDBJ whole genome shotgun (WGS) entry which is preliminary data.</text>
</comment>
<dbReference type="Gene3D" id="3.40.640.10">
    <property type="entry name" value="Type I PLP-dependent aspartate aminotransferase-like (Major domain)"/>
    <property type="match status" value="1"/>
</dbReference>
<dbReference type="AlphaFoldDB" id="A0A5J4G3T8"/>
<evidence type="ECO:0000313" key="9">
    <source>
        <dbReference type="Proteomes" id="UP000326994"/>
    </source>
</evidence>
<dbReference type="PANTHER" id="PTHR45677">
    <property type="entry name" value="GLUTAMATE DECARBOXYLASE-RELATED"/>
    <property type="match status" value="1"/>
</dbReference>
<dbReference type="RefSeq" id="WP_151894985.1">
    <property type="nucleotide sequence ID" value="NZ_BKCF01000005.1"/>
</dbReference>
<gene>
    <name evidence="8" type="ORF">ULMS_25790</name>
</gene>
<dbReference type="Proteomes" id="UP000326994">
    <property type="component" value="Unassembled WGS sequence"/>
</dbReference>
<evidence type="ECO:0000256" key="2">
    <source>
        <dbReference type="ARBA" id="ARBA00009533"/>
    </source>
</evidence>
<dbReference type="SUPFAM" id="SSF53383">
    <property type="entry name" value="PLP-dependent transferases"/>
    <property type="match status" value="1"/>
</dbReference>
<evidence type="ECO:0000256" key="6">
    <source>
        <dbReference type="PIRSR" id="PIRSR602129-50"/>
    </source>
</evidence>
<dbReference type="OrthoDB" id="9803665at2"/>
<dbReference type="InterPro" id="IPR015421">
    <property type="entry name" value="PyrdxlP-dep_Trfase_major"/>
</dbReference>
<dbReference type="PANTHER" id="PTHR45677:SF8">
    <property type="entry name" value="CYSTEINE SULFINIC ACID DECARBOXYLASE"/>
    <property type="match status" value="1"/>
</dbReference>
<evidence type="ECO:0000256" key="1">
    <source>
        <dbReference type="ARBA" id="ARBA00001933"/>
    </source>
</evidence>
<keyword evidence="4 6" id="KW-0663">Pyridoxal phosphate</keyword>
<dbReference type="GO" id="GO:0005737">
    <property type="term" value="C:cytoplasm"/>
    <property type="evidence" value="ECO:0007669"/>
    <property type="project" value="TreeGrafter"/>
</dbReference>
<dbReference type="Gene3D" id="3.90.1150.170">
    <property type="match status" value="1"/>
</dbReference>
<accession>A0A5J4G3T8</accession>
<keyword evidence="9" id="KW-1185">Reference proteome</keyword>
<protein>
    <submittedName>
        <fullName evidence="8">Pyridoxal-dependent decarboxylase</fullName>
    </submittedName>
</protein>
<dbReference type="GO" id="GO:0016831">
    <property type="term" value="F:carboxy-lyase activity"/>
    <property type="evidence" value="ECO:0007669"/>
    <property type="project" value="UniProtKB-KW"/>
</dbReference>
<sequence>MQKDLELFQRLANKLFEAEKKNPIATPIPADELYDTLSISLDDNPVSDEFFEDTLGRLIESTPKTATKLFFNQLFGGRNPKATIGDLLAVLLNNSMYTYKVAGPQVGIEKEILHKSCDLIGYGKDADGTFAPGGSMSNFMALLMARDAYNANIPQDGVTQKLIVYTSAESHYSTPKNAAFAGIGRKQVHFIKTNDYGEMLAADLKKQIIKDIDAGNHPFFVNATAGTTVLGAFDPIEPLSKICKKYNIWLHVDGAYCGSVIFSEKYKHLVKGLEHSDSFSYNAHKMLGTPLSCSIILTKHKKHLHDSFSNDAAYLYQTDGDDYNLGKTSLQCGRRNDALKFWTLWKSVGTKGLSKMVDHQFHLADVARNYIKSNSDYTLYSYDNSISICFNYKGIPAQELCTRLYEDAALMVGFGNFNGTTFVRLVTINAGNEDSDILNFFNTLESFVAKNKNIIPTKVLAE</sequence>
<dbReference type="InterPro" id="IPR015424">
    <property type="entry name" value="PyrdxlP-dep_Trfase"/>
</dbReference>
<keyword evidence="3" id="KW-0210">Decarboxylase</keyword>
<name>A0A5J4G3T8_9FLAO</name>